<evidence type="ECO:0000313" key="2">
    <source>
        <dbReference type="Proteomes" id="UP001528411"/>
    </source>
</evidence>
<comment type="caution">
    <text evidence="1">The sequence shown here is derived from an EMBL/GenBank/DDBJ whole genome shotgun (WGS) entry which is preliminary data.</text>
</comment>
<dbReference type="EMBL" id="JAQOMS010000002">
    <property type="protein sequence ID" value="MDC2889313.1"/>
    <property type="molecule type" value="Genomic_DNA"/>
</dbReference>
<keyword evidence="2" id="KW-1185">Reference proteome</keyword>
<gene>
    <name evidence="1" type="ORF">PN838_11655</name>
</gene>
<proteinExistence type="predicted"/>
<reference evidence="1 2" key="1">
    <citation type="submission" date="2023-01" db="EMBL/GenBank/DDBJ databases">
        <title>Psychrosphaera sp. nov., isolated from marine algae.</title>
        <authorList>
            <person name="Bayburt H."/>
            <person name="Choi B.J."/>
            <person name="Kim J.M."/>
            <person name="Choi D.G."/>
            <person name="Jeon C.O."/>
        </authorList>
    </citation>
    <scope>NUCLEOTIDE SEQUENCE [LARGE SCALE GENOMIC DNA]</scope>
    <source>
        <strain evidence="1 2">G1-22</strain>
    </source>
</reference>
<name>A0ABT5FCQ7_9GAMM</name>
<dbReference type="RefSeq" id="WP_272180771.1">
    <property type="nucleotide sequence ID" value="NZ_JAQOMS010000002.1"/>
</dbReference>
<organism evidence="1 2">
    <name type="scientific">Psychrosphaera algicola</name>
    <dbReference type="NCBI Taxonomy" id="3023714"/>
    <lineage>
        <taxon>Bacteria</taxon>
        <taxon>Pseudomonadati</taxon>
        <taxon>Pseudomonadota</taxon>
        <taxon>Gammaproteobacteria</taxon>
        <taxon>Alteromonadales</taxon>
        <taxon>Pseudoalteromonadaceae</taxon>
        <taxon>Psychrosphaera</taxon>
    </lineage>
</organism>
<dbReference type="Proteomes" id="UP001528411">
    <property type="component" value="Unassembled WGS sequence"/>
</dbReference>
<evidence type="ECO:0000313" key="1">
    <source>
        <dbReference type="EMBL" id="MDC2889313.1"/>
    </source>
</evidence>
<dbReference type="Gene3D" id="2.60.120.1390">
    <property type="match status" value="2"/>
</dbReference>
<accession>A0ABT5FCQ7</accession>
<protein>
    <submittedName>
        <fullName evidence="1">Uncharacterized protein</fullName>
    </submittedName>
</protein>
<sequence length="319" mass="35764">MPKLRYFVIVVLLGVLALSVINLTHNSESGKTSSGEDRGARLISVKSLLTEMIDRDLITHYPDAEFRLKQESSYNRASDDPQNPETWFLNHDFNSNKKDKNFIRIEETANGNEWVLMDAKGPGALVRTWMPWKNDKKATTNSIIRFYIDGAKEPVLEGNMFELLNGKGAIPFPLAHESLRSAVSFYPIPYAKGLKITVSERPFFYQMTYREYNKTAKVESYSAAEFTAAIPLMEKVAKQLNAPYKAVEGQVNAIAGTLNNGEEKSLDIDTGSSAINELSLKLNDYSDKNITRSVVLKIEFDGQQTVYTPISEFLALALA</sequence>